<dbReference type="InterPro" id="IPR022419">
    <property type="entry name" value="Porphobilin_deaminase_cofac_BS"/>
</dbReference>
<dbReference type="Pfam" id="PF01379">
    <property type="entry name" value="Porphobil_deam"/>
    <property type="match status" value="1"/>
</dbReference>
<dbReference type="SUPFAM" id="SSF54782">
    <property type="entry name" value="Porphobilinogen deaminase (hydroxymethylbilane synthase), C-terminal domain"/>
    <property type="match status" value="1"/>
</dbReference>
<sequence>MILVASRKSELARIQAEMAIAALSGAGMGERMQLRTVSTSGDSGKGPFNPAVGSFVDRINELVSSGEMDIGVHSMKDLPPELPAGLEISAVLERGSRFDCVLGPSMLARLPTGSTVGTSSARRRAQALHMRPDLKTVAVRGNVGTRASLVRPGGVDAVILAMAGLERLNFVPPEGYGLYPLPVDYFVPSAGQGAIAIVSRKGFIESEVARRASHPESRSEVEIERRILSLLSGGCNSPIGITAISFGRGYTVRIQKLSPDGRIEARITESIRSLDDAERVVSDFNAVEKVKFGD</sequence>
<evidence type="ECO:0000256" key="5">
    <source>
        <dbReference type="NCBIfam" id="TIGR00212"/>
    </source>
</evidence>
<comment type="caution">
    <text evidence="7">The sequence shown here is derived from an EMBL/GenBank/DDBJ whole genome shotgun (WGS) entry which is preliminary data.</text>
</comment>
<reference evidence="7" key="1">
    <citation type="submission" date="2021-04" db="EMBL/GenBank/DDBJ databases">
        <title>Genomic insights into ecological role and evolution of a novel Thermoplasmata order Candidatus Sysuiplasmatales.</title>
        <authorList>
            <person name="Yuan Y."/>
        </authorList>
    </citation>
    <scope>NUCLEOTIDE SEQUENCE</scope>
    <source>
        <strain evidence="7">YP2-bin.285</strain>
    </source>
</reference>
<evidence type="ECO:0000256" key="2">
    <source>
        <dbReference type="ARBA" id="ARBA00005638"/>
    </source>
</evidence>
<dbReference type="GO" id="GO:0006783">
    <property type="term" value="P:heme biosynthetic process"/>
    <property type="evidence" value="ECO:0007669"/>
    <property type="project" value="TreeGrafter"/>
</dbReference>
<dbReference type="NCBIfam" id="TIGR00212">
    <property type="entry name" value="hemC"/>
    <property type="match status" value="1"/>
</dbReference>
<dbReference type="PANTHER" id="PTHR11557">
    <property type="entry name" value="PORPHOBILINOGEN DEAMINASE"/>
    <property type="match status" value="1"/>
</dbReference>
<dbReference type="Proteomes" id="UP000716004">
    <property type="component" value="Unassembled WGS sequence"/>
</dbReference>
<evidence type="ECO:0000256" key="1">
    <source>
        <dbReference type="ARBA" id="ARBA00001916"/>
    </source>
</evidence>
<dbReference type="EMBL" id="JAGVSJ010000004">
    <property type="protein sequence ID" value="MBX8631430.1"/>
    <property type="molecule type" value="Genomic_DNA"/>
</dbReference>
<dbReference type="Gene3D" id="3.30.160.40">
    <property type="entry name" value="Porphobilinogen deaminase, C-terminal domain"/>
    <property type="match status" value="1"/>
</dbReference>
<organism evidence="7 8">
    <name type="scientific">Candidatus Sysuiplasma superficiale</name>
    <dbReference type="NCBI Taxonomy" id="2823368"/>
    <lineage>
        <taxon>Archaea</taxon>
        <taxon>Methanobacteriati</taxon>
        <taxon>Thermoplasmatota</taxon>
        <taxon>Thermoplasmata</taxon>
        <taxon>Candidatus Sysuiplasmatales</taxon>
        <taxon>Candidatus Sysuiplasmataceae</taxon>
        <taxon>Candidatus Sysuiplasma</taxon>
    </lineage>
</organism>
<dbReference type="PROSITE" id="PS00533">
    <property type="entry name" value="PORPHOBILINOGEN_DEAM"/>
    <property type="match status" value="1"/>
</dbReference>
<dbReference type="EC" id="2.5.1.61" evidence="5"/>
<dbReference type="PRINTS" id="PR00151">
    <property type="entry name" value="PORPHBDMNASE"/>
</dbReference>
<comment type="cofactor">
    <cofactor evidence="1">
        <name>dipyrromethane</name>
        <dbReference type="ChEBI" id="CHEBI:60342"/>
    </cofactor>
</comment>
<evidence type="ECO:0000256" key="3">
    <source>
        <dbReference type="ARBA" id="ARBA00022679"/>
    </source>
</evidence>
<gene>
    <name evidence="7" type="primary">hemC</name>
    <name evidence="7" type="ORF">J9259_02760</name>
</gene>
<dbReference type="GO" id="GO:0005737">
    <property type="term" value="C:cytoplasm"/>
    <property type="evidence" value="ECO:0007669"/>
    <property type="project" value="UniProtKB-UniRule"/>
</dbReference>
<accession>A0A8J7YMM5</accession>
<dbReference type="InterPro" id="IPR036803">
    <property type="entry name" value="Porphobilinogen_deaminase_C_sf"/>
</dbReference>
<keyword evidence="3 7" id="KW-0808">Transferase</keyword>
<dbReference type="Gene3D" id="3.40.190.10">
    <property type="entry name" value="Periplasmic binding protein-like II"/>
    <property type="match status" value="2"/>
</dbReference>
<dbReference type="GO" id="GO:0004418">
    <property type="term" value="F:hydroxymethylbilane synthase activity"/>
    <property type="evidence" value="ECO:0007669"/>
    <property type="project" value="UniProtKB-UniRule"/>
</dbReference>
<keyword evidence="4" id="KW-0627">Porphyrin biosynthesis</keyword>
<evidence type="ECO:0000313" key="7">
    <source>
        <dbReference type="EMBL" id="MBX8631430.1"/>
    </source>
</evidence>
<dbReference type="AlphaFoldDB" id="A0A8J7YMM5"/>
<evidence type="ECO:0000259" key="6">
    <source>
        <dbReference type="Pfam" id="PF01379"/>
    </source>
</evidence>
<proteinExistence type="inferred from homology"/>
<feature type="domain" description="Porphobilinogen deaminase N-terminal" evidence="6">
    <location>
        <begin position="2"/>
        <end position="202"/>
    </location>
</feature>
<dbReference type="InterPro" id="IPR022417">
    <property type="entry name" value="Porphobilin_deaminase_N"/>
</dbReference>
<dbReference type="InterPro" id="IPR000860">
    <property type="entry name" value="HemC"/>
</dbReference>
<evidence type="ECO:0000313" key="8">
    <source>
        <dbReference type="Proteomes" id="UP000716004"/>
    </source>
</evidence>
<dbReference type="PIRSF" id="PIRSF001438">
    <property type="entry name" value="4pyrrol_synth_OHMeBilane_synth"/>
    <property type="match status" value="1"/>
</dbReference>
<dbReference type="PANTHER" id="PTHR11557:SF0">
    <property type="entry name" value="PORPHOBILINOGEN DEAMINASE"/>
    <property type="match status" value="1"/>
</dbReference>
<evidence type="ECO:0000256" key="4">
    <source>
        <dbReference type="ARBA" id="ARBA00023244"/>
    </source>
</evidence>
<name>A0A8J7YMM5_9ARCH</name>
<dbReference type="SUPFAM" id="SSF53850">
    <property type="entry name" value="Periplasmic binding protein-like II"/>
    <property type="match status" value="1"/>
</dbReference>
<protein>
    <recommendedName>
        <fullName evidence="5">Hydroxymethylbilane synthase</fullName>
        <ecNumber evidence="5">2.5.1.61</ecNumber>
    </recommendedName>
</protein>
<comment type="similarity">
    <text evidence="2">Belongs to the HMBS family.</text>
</comment>